<feature type="region of interest" description="Disordered" evidence="1">
    <location>
        <begin position="1"/>
        <end position="105"/>
    </location>
</feature>
<protein>
    <submittedName>
        <fullName evidence="2">Uncharacterized protein</fullName>
    </submittedName>
</protein>
<evidence type="ECO:0000313" key="3">
    <source>
        <dbReference type="Proteomes" id="UP000004217"/>
    </source>
</evidence>
<dbReference type="Proteomes" id="UP000004217">
    <property type="component" value="Unassembled WGS sequence"/>
</dbReference>
<feature type="compositionally biased region" description="Basic and acidic residues" evidence="1">
    <location>
        <begin position="76"/>
        <end position="92"/>
    </location>
</feature>
<dbReference type="EMBL" id="AGBF01000108">
    <property type="protein sequence ID" value="EGX57098.1"/>
    <property type="molecule type" value="Genomic_DNA"/>
</dbReference>
<keyword evidence="3" id="KW-1185">Reference proteome</keyword>
<proteinExistence type="predicted"/>
<dbReference type="AlphaFoldDB" id="G2GHE4"/>
<accession>G2GHE4</accession>
<feature type="non-terminal residue" evidence="2">
    <location>
        <position position="105"/>
    </location>
</feature>
<name>G2GHE4_9ACTN</name>
<feature type="compositionally biased region" description="Basic and acidic residues" evidence="1">
    <location>
        <begin position="1"/>
        <end position="17"/>
    </location>
</feature>
<comment type="caution">
    <text evidence="2">The sequence shown here is derived from an EMBL/GenBank/DDBJ whole genome shotgun (WGS) entry which is preliminary data.</text>
</comment>
<reference evidence="2 3" key="1">
    <citation type="submission" date="2011-08" db="EMBL/GenBank/DDBJ databases">
        <authorList>
            <person name="Lin Y."/>
            <person name="Hao X."/>
            <person name="Johnstone L."/>
            <person name="Miller S.J."/>
            <person name="Wei G."/>
            <person name="Rensing C."/>
        </authorList>
    </citation>
    <scope>NUCLEOTIDE SEQUENCE [LARGE SCALE GENOMIC DNA]</scope>
    <source>
        <strain evidence="2 3">K42</strain>
    </source>
</reference>
<evidence type="ECO:0000313" key="2">
    <source>
        <dbReference type="EMBL" id="EGX57098.1"/>
    </source>
</evidence>
<sequence>MTAVTDQDHTEHADQHEAGATGDDERESDTAVERPSDNALPGTDGGRTQERPAEAGGTSAAGADPGKRTLWKKLAKRDDGGRTGDGHARGDVGGRPARGARDSED</sequence>
<evidence type="ECO:0000256" key="1">
    <source>
        <dbReference type="SAM" id="MobiDB-lite"/>
    </source>
</evidence>
<gene>
    <name evidence="2" type="ORF">SZN_24643</name>
</gene>
<organism evidence="2 3">
    <name type="scientific">Streptomyces zinciresistens K42</name>
    <dbReference type="NCBI Taxonomy" id="700597"/>
    <lineage>
        <taxon>Bacteria</taxon>
        <taxon>Bacillati</taxon>
        <taxon>Actinomycetota</taxon>
        <taxon>Actinomycetes</taxon>
        <taxon>Kitasatosporales</taxon>
        <taxon>Streptomycetaceae</taxon>
        <taxon>Streptomyces</taxon>
    </lineage>
</organism>